<dbReference type="InterPro" id="IPR052340">
    <property type="entry name" value="RNase_Y/CdgJ"/>
</dbReference>
<sequence>MAEIAPGDEAEPVLLRREVVNDGLEVDAYEFSLRGELHENVRSQGRSVRNFMDRMLIDHVNSVSSAVLRERRIVIPLSDAALRNPAVDRLPARSNILLSPDKADQPADAHTLARISALRAAGVQIWADDCAGTPWMASMAAGLDGIALRIALRMPMEISDVVDTLRRDFPTLPRAAWDVNTMEEFETMRRLSCSSYAGGFITHRGNWTGNTLSPEVMCVATLVNQVREDADMRKIASILRQDMAMSYRLMRYVNAASRGLNHQLSSIEQALMVMGQAQLDRWLTLMMLGGSLGGNGAVLEAALVRARFMELLGQGYRGSNEHCGRLFVLGLFSMLDVALKVPLEDAIRPLNLPTPMRDALLEQKGPLGNFLALAEASQNGDSQRVMQHAVAIGLTVRKVNARHIEALTWVNAPETVSSTAELENSL</sequence>
<accession>A0ABU6K1W0</accession>
<dbReference type="PANTHER" id="PTHR33525:SF4">
    <property type="entry name" value="CYCLIC DI-GMP PHOSPHODIESTERASE CDGJ"/>
    <property type="match status" value="1"/>
</dbReference>
<organism evidence="2 3">
    <name type="scientific">Uliginosibacterium silvisoli</name>
    <dbReference type="NCBI Taxonomy" id="3114758"/>
    <lineage>
        <taxon>Bacteria</taxon>
        <taxon>Pseudomonadati</taxon>
        <taxon>Pseudomonadota</taxon>
        <taxon>Betaproteobacteria</taxon>
        <taxon>Rhodocyclales</taxon>
        <taxon>Zoogloeaceae</taxon>
        <taxon>Uliginosibacterium</taxon>
    </lineage>
</organism>
<dbReference type="SUPFAM" id="SSF109604">
    <property type="entry name" value="HD-domain/PDEase-like"/>
    <property type="match status" value="1"/>
</dbReference>
<evidence type="ECO:0000313" key="3">
    <source>
        <dbReference type="Proteomes" id="UP001331561"/>
    </source>
</evidence>
<evidence type="ECO:0000259" key="1">
    <source>
        <dbReference type="PROSITE" id="PS51833"/>
    </source>
</evidence>
<dbReference type="PROSITE" id="PS51833">
    <property type="entry name" value="HDOD"/>
    <property type="match status" value="1"/>
</dbReference>
<dbReference type="PANTHER" id="PTHR33525">
    <property type="match status" value="1"/>
</dbReference>
<dbReference type="RefSeq" id="WP_327598372.1">
    <property type="nucleotide sequence ID" value="NZ_JAYXHS010000001.1"/>
</dbReference>
<reference evidence="2 3" key="1">
    <citation type="submission" date="2024-01" db="EMBL/GenBank/DDBJ databases">
        <title>Uliginosibacterium soil sp. nov.</title>
        <authorList>
            <person name="Lv Y."/>
        </authorList>
    </citation>
    <scope>NUCLEOTIDE SEQUENCE [LARGE SCALE GENOMIC DNA]</scope>
    <source>
        <strain evidence="2 3">H3</strain>
    </source>
</reference>
<dbReference type="Pfam" id="PF08668">
    <property type="entry name" value="HDOD"/>
    <property type="match status" value="1"/>
</dbReference>
<proteinExistence type="predicted"/>
<keyword evidence="3" id="KW-1185">Reference proteome</keyword>
<dbReference type="Gene3D" id="1.10.3210.10">
    <property type="entry name" value="Hypothetical protein af1432"/>
    <property type="match status" value="1"/>
</dbReference>
<comment type="caution">
    <text evidence="2">The sequence shown here is derived from an EMBL/GenBank/DDBJ whole genome shotgun (WGS) entry which is preliminary data.</text>
</comment>
<dbReference type="InterPro" id="IPR013976">
    <property type="entry name" value="HDOD"/>
</dbReference>
<evidence type="ECO:0000313" key="2">
    <source>
        <dbReference type="EMBL" id="MEC5385417.1"/>
    </source>
</evidence>
<feature type="domain" description="HDOD" evidence="1">
    <location>
        <begin position="212"/>
        <end position="398"/>
    </location>
</feature>
<gene>
    <name evidence="2" type="ORF">VVD49_06755</name>
</gene>
<dbReference type="Proteomes" id="UP001331561">
    <property type="component" value="Unassembled WGS sequence"/>
</dbReference>
<dbReference type="EMBL" id="JAYXHS010000001">
    <property type="protein sequence ID" value="MEC5385417.1"/>
    <property type="molecule type" value="Genomic_DNA"/>
</dbReference>
<name>A0ABU6K1W0_9RHOO</name>
<protein>
    <submittedName>
        <fullName evidence="2">HDOD domain-containing protein</fullName>
    </submittedName>
</protein>